<gene>
    <name evidence="2" type="ORF">Pc12g09390</name>
    <name evidence="2" type="ORF">PCH_Pc12g09390</name>
</gene>
<dbReference type="OrthoDB" id="2103397at2759"/>
<dbReference type="HOGENOM" id="CLU_816630_0_0_1"/>
<accession>B6GZG7</accession>
<feature type="chain" id="PRO_5002843370" evidence="1">
    <location>
        <begin position="23"/>
        <end position="340"/>
    </location>
</feature>
<name>B6GZG7_PENRW</name>
<proteinExistence type="predicted"/>
<dbReference type="VEuPathDB" id="FungiDB:PCH_Pc12g09390"/>
<evidence type="ECO:0000313" key="2">
    <source>
        <dbReference type="EMBL" id="CAP80566.1"/>
    </source>
</evidence>
<evidence type="ECO:0000256" key="1">
    <source>
        <dbReference type="SAM" id="SignalP"/>
    </source>
</evidence>
<keyword evidence="1" id="KW-0732">Signal</keyword>
<protein>
    <submittedName>
        <fullName evidence="2">Uncharacterized protein</fullName>
    </submittedName>
</protein>
<dbReference type="AlphaFoldDB" id="B6GZG7"/>
<organism evidence="2 3">
    <name type="scientific">Penicillium rubens (strain ATCC 28089 / DSM 1075 / NRRL 1951 / Wisconsin 54-1255)</name>
    <name type="common">Penicillium chrysogenum</name>
    <dbReference type="NCBI Taxonomy" id="500485"/>
    <lineage>
        <taxon>Eukaryota</taxon>
        <taxon>Fungi</taxon>
        <taxon>Dikarya</taxon>
        <taxon>Ascomycota</taxon>
        <taxon>Pezizomycotina</taxon>
        <taxon>Eurotiomycetes</taxon>
        <taxon>Eurotiomycetidae</taxon>
        <taxon>Eurotiales</taxon>
        <taxon>Aspergillaceae</taxon>
        <taxon>Penicillium</taxon>
        <taxon>Penicillium chrysogenum species complex</taxon>
    </lineage>
</organism>
<dbReference type="EMBL" id="AM920427">
    <property type="protein sequence ID" value="CAP80566.1"/>
    <property type="molecule type" value="Genomic_DNA"/>
</dbReference>
<reference evidence="2 3" key="1">
    <citation type="journal article" date="2008" name="Nat. Biotechnol.">
        <title>Genome sequencing and analysis of the filamentous fungus Penicillium chrysogenum.</title>
        <authorList>
            <person name="van den Berg M.A."/>
            <person name="Albang R."/>
            <person name="Albermann K."/>
            <person name="Badger J.H."/>
            <person name="Daran J.-M."/>
            <person name="Driessen A.J.M."/>
            <person name="Garcia-Estrada C."/>
            <person name="Fedorova N.D."/>
            <person name="Harris D.M."/>
            <person name="Heijne W.H.M."/>
            <person name="Joardar V.S."/>
            <person name="Kiel J.A.K.W."/>
            <person name="Kovalchuk A."/>
            <person name="Martin J.F."/>
            <person name="Nierman W.C."/>
            <person name="Nijland J.G."/>
            <person name="Pronk J.T."/>
            <person name="Roubos J.A."/>
            <person name="van der Klei I.J."/>
            <person name="van Peij N.N.M.E."/>
            <person name="Veenhuis M."/>
            <person name="von Doehren H."/>
            <person name="Wagner C."/>
            <person name="Wortman J.R."/>
            <person name="Bovenberg R.A.L."/>
        </authorList>
    </citation>
    <scope>NUCLEOTIDE SEQUENCE [LARGE SCALE GENOMIC DNA]</scope>
    <source>
        <strain evidence="3">ATCC 28089 / DSM 1075 / NRRL 1951 / Wisconsin 54-1255</strain>
    </source>
</reference>
<feature type="signal peptide" evidence="1">
    <location>
        <begin position="1"/>
        <end position="22"/>
    </location>
</feature>
<keyword evidence="3" id="KW-1185">Reference proteome</keyword>
<evidence type="ECO:0000313" key="3">
    <source>
        <dbReference type="Proteomes" id="UP000000724"/>
    </source>
</evidence>
<dbReference type="OMA" id="GCHNSAG"/>
<sequence length="340" mass="38370">MSFNGGLASWVVVAAPATPTVAWCMRCVNSIANISTGGCHNSAGGQKCEYCHHQHQACVMTWLTCEILQARLEVRTIPTWEPMCVNGQHNSHLDIYSLGRSYDHNPDVGMGFPSIETPQAKPAKLEPREVSTFDVETMARTCSPRPQLYHLFISHCHQQVVRLVTDRPSRLTSFSWDLLWSLLHKSFRKSKRPLSTRPLKPRRGFCEDEPWMRQGTKHIVTMNKRTRQIKLSYYDEINLDADGKLIPIDSLLSGRGYRNAFQGCLHKQRKGLGKTDTTVYGISSDAMNFTFMKLDNESQWAFKLVGVVGNAFEQVLSLLVYLMKKAATMSRAPLAGYNKG</sequence>
<dbReference type="Proteomes" id="UP000000724">
    <property type="component" value="Contig Pc00c12"/>
</dbReference>